<feature type="transmembrane region" description="Helical" evidence="5">
    <location>
        <begin position="367"/>
        <end position="387"/>
    </location>
</feature>
<keyword evidence="2 5" id="KW-0812">Transmembrane</keyword>
<evidence type="ECO:0000313" key="8">
    <source>
        <dbReference type="Proteomes" id="UP000037931"/>
    </source>
</evidence>
<feature type="transmembrane region" description="Helical" evidence="5">
    <location>
        <begin position="425"/>
        <end position="444"/>
    </location>
</feature>
<dbReference type="PANTHER" id="PTHR37422:SF23">
    <property type="entry name" value="TEICHURONIC ACID BIOSYNTHESIS PROTEIN TUAE"/>
    <property type="match status" value="1"/>
</dbReference>
<name>A0A0N0VJ72_9PSED</name>
<protein>
    <submittedName>
        <fullName evidence="7">O-antigen ligase like membrane protein</fullName>
    </submittedName>
</protein>
<evidence type="ECO:0000256" key="3">
    <source>
        <dbReference type="ARBA" id="ARBA00022989"/>
    </source>
</evidence>
<dbReference type="RefSeq" id="WP_054063888.1">
    <property type="nucleotide sequence ID" value="NZ_JSYZ01000018.1"/>
</dbReference>
<keyword evidence="8" id="KW-1185">Reference proteome</keyword>
<dbReference type="OrthoDB" id="7026333at2"/>
<accession>A0A0N0VJ72</accession>
<dbReference type="STRING" id="50340.PF66_04642"/>
<feature type="transmembrane region" description="Helical" evidence="5">
    <location>
        <begin position="290"/>
        <end position="308"/>
    </location>
</feature>
<feature type="transmembrane region" description="Helical" evidence="5">
    <location>
        <begin position="252"/>
        <end position="278"/>
    </location>
</feature>
<dbReference type="PANTHER" id="PTHR37422">
    <property type="entry name" value="TEICHURONIC ACID BIOSYNTHESIS PROTEIN TUAE"/>
    <property type="match status" value="1"/>
</dbReference>
<feature type="transmembrane region" description="Helical" evidence="5">
    <location>
        <begin position="159"/>
        <end position="179"/>
    </location>
</feature>
<feature type="transmembrane region" description="Helical" evidence="5">
    <location>
        <begin position="45"/>
        <end position="62"/>
    </location>
</feature>
<dbReference type="InterPro" id="IPR051533">
    <property type="entry name" value="WaaL-like"/>
</dbReference>
<organism evidence="7 8">
    <name type="scientific">Pseudomonas asplenii</name>
    <dbReference type="NCBI Taxonomy" id="53407"/>
    <lineage>
        <taxon>Bacteria</taxon>
        <taxon>Pseudomonadati</taxon>
        <taxon>Pseudomonadota</taxon>
        <taxon>Gammaproteobacteria</taxon>
        <taxon>Pseudomonadales</taxon>
        <taxon>Pseudomonadaceae</taxon>
        <taxon>Pseudomonas</taxon>
    </lineage>
</organism>
<dbReference type="GO" id="GO:0016020">
    <property type="term" value="C:membrane"/>
    <property type="evidence" value="ECO:0007669"/>
    <property type="project" value="UniProtKB-SubCell"/>
</dbReference>
<gene>
    <name evidence="7" type="ORF">PF66_04642</name>
</gene>
<comment type="subcellular location">
    <subcellularLocation>
        <location evidence="1">Membrane</location>
        <topology evidence="1">Multi-pass membrane protein</topology>
    </subcellularLocation>
</comment>
<reference evidence="7 8" key="1">
    <citation type="journal article" date="2015" name="PLoS ONE">
        <title>Rice-Infecting Pseudomonas Genomes Are Highly Accessorized and Harbor Multiple Putative Virulence Mechanisms to Cause Sheath Brown Rot.</title>
        <authorList>
            <person name="Quibod I.L."/>
            <person name="Grande G."/>
            <person name="Oreiro E.G."/>
            <person name="Borja F.N."/>
            <person name="Dossa G.S."/>
            <person name="Mauleon R."/>
            <person name="Cruz C.V."/>
            <person name="Oliva R."/>
        </authorList>
    </citation>
    <scope>NUCLEOTIDE SEQUENCE [LARGE SCALE GENOMIC DNA]</scope>
    <source>
        <strain evidence="7 8">IRRI 6609</strain>
    </source>
</reference>
<sequence>MPIAMPIALLFSLVFGVLVWLLPAFKVLIVLVGIAGIVTIIRHPLWGLLLFSVLATFLPYSTVQIGIRTTVSEALILLVWGSVLVQAMFNNLPDKPPLLRTERLLVALMLFSAFPFVVGQLTVNAEGNGPVNWIRWLLNLSVLFLVPRLLNTPKAREQVVTGLLLGTLMMLLLSIPVFLKNGTATSMTPILERLGYGGIAVLGDSLSAMSNRMGSPWMHPNVTGGAMALLLPLAFCFGLTRQGWPRALGFAVAGLGAVALLLSGSRGALLSLIVVLIWLARKRVPYTGRLLMGGVAFGALLLMFYPPLQDRLLTLFSTNDASTSVRFDEYAHFPQAMAMFPFGIGFKTEPPVPGTGLWGISNLWLNFIYKLGIPGMLLFVTVIWSWWRETRPHQETIRLTADNALWLGSTAGLVAALLSGIFDHYFSFTQVLIALFWLLLGLNLHEARRLKPKASSLSGAHP</sequence>
<feature type="transmembrane region" description="Helical" evidence="5">
    <location>
        <begin position="133"/>
        <end position="150"/>
    </location>
</feature>
<feature type="domain" description="O-antigen ligase-related" evidence="6">
    <location>
        <begin position="252"/>
        <end position="380"/>
    </location>
</feature>
<feature type="transmembrane region" description="Helical" evidence="5">
    <location>
        <begin position="104"/>
        <end position="121"/>
    </location>
</feature>
<feature type="transmembrane region" description="Helical" evidence="5">
    <location>
        <begin position="194"/>
        <end position="210"/>
    </location>
</feature>
<comment type="caution">
    <text evidence="7">The sequence shown here is derived from an EMBL/GenBank/DDBJ whole genome shotgun (WGS) entry which is preliminary data.</text>
</comment>
<keyword evidence="7" id="KW-0436">Ligase</keyword>
<keyword evidence="3 5" id="KW-1133">Transmembrane helix</keyword>
<evidence type="ECO:0000259" key="6">
    <source>
        <dbReference type="Pfam" id="PF04932"/>
    </source>
</evidence>
<dbReference type="Pfam" id="PF04932">
    <property type="entry name" value="Wzy_C"/>
    <property type="match status" value="1"/>
</dbReference>
<feature type="transmembrane region" description="Helical" evidence="5">
    <location>
        <begin position="6"/>
        <end position="38"/>
    </location>
</feature>
<proteinExistence type="predicted"/>
<dbReference type="AlphaFoldDB" id="A0A0N0VJ72"/>
<evidence type="ECO:0000313" key="7">
    <source>
        <dbReference type="EMBL" id="KPA88962.1"/>
    </source>
</evidence>
<dbReference type="InterPro" id="IPR007016">
    <property type="entry name" value="O-antigen_ligase-rel_domated"/>
</dbReference>
<dbReference type="Proteomes" id="UP000037931">
    <property type="component" value="Unassembled WGS sequence"/>
</dbReference>
<feature type="transmembrane region" description="Helical" evidence="5">
    <location>
        <begin position="222"/>
        <end position="240"/>
    </location>
</feature>
<dbReference type="GO" id="GO:0016874">
    <property type="term" value="F:ligase activity"/>
    <property type="evidence" value="ECO:0007669"/>
    <property type="project" value="UniProtKB-KW"/>
</dbReference>
<evidence type="ECO:0000256" key="4">
    <source>
        <dbReference type="ARBA" id="ARBA00023136"/>
    </source>
</evidence>
<dbReference type="EMBL" id="JSYZ01000018">
    <property type="protein sequence ID" value="KPA88962.1"/>
    <property type="molecule type" value="Genomic_DNA"/>
</dbReference>
<evidence type="ECO:0000256" key="2">
    <source>
        <dbReference type="ARBA" id="ARBA00022692"/>
    </source>
</evidence>
<evidence type="ECO:0000256" key="5">
    <source>
        <dbReference type="SAM" id="Phobius"/>
    </source>
</evidence>
<feature type="transmembrane region" description="Helical" evidence="5">
    <location>
        <begin position="74"/>
        <end position="92"/>
    </location>
</feature>
<keyword evidence="4 5" id="KW-0472">Membrane</keyword>
<feature type="transmembrane region" description="Helical" evidence="5">
    <location>
        <begin position="399"/>
        <end position="419"/>
    </location>
</feature>
<evidence type="ECO:0000256" key="1">
    <source>
        <dbReference type="ARBA" id="ARBA00004141"/>
    </source>
</evidence>
<dbReference type="PATRIC" id="fig|50340.43.peg.1941"/>